<comment type="caution">
    <text evidence="1">The sequence shown here is derived from an EMBL/GenBank/DDBJ whole genome shotgun (WGS) entry which is preliminary data.</text>
</comment>
<proteinExistence type="predicted"/>
<name>A0ABW6VBC7_MICFU</name>
<accession>A0ABW6VBC7</accession>
<organism evidence="1 2">
    <name type="scientific">Microtetraspora fusca</name>
    <dbReference type="NCBI Taxonomy" id="1997"/>
    <lineage>
        <taxon>Bacteria</taxon>
        <taxon>Bacillati</taxon>
        <taxon>Actinomycetota</taxon>
        <taxon>Actinomycetes</taxon>
        <taxon>Streptosporangiales</taxon>
        <taxon>Streptosporangiaceae</taxon>
        <taxon>Microtetraspora</taxon>
    </lineage>
</organism>
<dbReference type="RefSeq" id="WP_387344633.1">
    <property type="nucleotide sequence ID" value="NZ_JBIAXI010000017.1"/>
</dbReference>
<dbReference type="Proteomes" id="UP001602119">
    <property type="component" value="Unassembled WGS sequence"/>
</dbReference>
<sequence length="49" mass="4837">MIRAVVVIMAIGAVAALLAFGFTSGARRASLEGRRTPAGLGAVGQPSPA</sequence>
<keyword evidence="2" id="KW-1185">Reference proteome</keyword>
<dbReference type="EMBL" id="JBIAXI010000017">
    <property type="protein sequence ID" value="MFF4776308.1"/>
    <property type="molecule type" value="Genomic_DNA"/>
</dbReference>
<gene>
    <name evidence="1" type="ORF">ACFY05_25945</name>
</gene>
<protein>
    <submittedName>
        <fullName evidence="1">Uncharacterized protein</fullName>
    </submittedName>
</protein>
<reference evidence="1 2" key="1">
    <citation type="submission" date="2024-10" db="EMBL/GenBank/DDBJ databases">
        <title>The Natural Products Discovery Center: Release of the First 8490 Sequenced Strains for Exploring Actinobacteria Biosynthetic Diversity.</title>
        <authorList>
            <person name="Kalkreuter E."/>
            <person name="Kautsar S.A."/>
            <person name="Yang D."/>
            <person name="Bader C.D."/>
            <person name="Teijaro C.N."/>
            <person name="Fluegel L."/>
            <person name="Davis C.M."/>
            <person name="Simpson J.R."/>
            <person name="Lauterbach L."/>
            <person name="Steele A.D."/>
            <person name="Gui C."/>
            <person name="Meng S."/>
            <person name="Li G."/>
            <person name="Viehrig K."/>
            <person name="Ye F."/>
            <person name="Su P."/>
            <person name="Kiefer A.F."/>
            <person name="Nichols A."/>
            <person name="Cepeda A.J."/>
            <person name="Yan W."/>
            <person name="Fan B."/>
            <person name="Jiang Y."/>
            <person name="Adhikari A."/>
            <person name="Zheng C.-J."/>
            <person name="Schuster L."/>
            <person name="Cowan T.M."/>
            <person name="Smanski M.J."/>
            <person name="Chevrette M.G."/>
            <person name="De Carvalho L.P.S."/>
            <person name="Shen B."/>
        </authorList>
    </citation>
    <scope>NUCLEOTIDE SEQUENCE [LARGE SCALE GENOMIC DNA]</scope>
    <source>
        <strain evidence="1 2">NPDC001281</strain>
    </source>
</reference>
<evidence type="ECO:0000313" key="2">
    <source>
        <dbReference type="Proteomes" id="UP001602119"/>
    </source>
</evidence>
<evidence type="ECO:0000313" key="1">
    <source>
        <dbReference type="EMBL" id="MFF4776308.1"/>
    </source>
</evidence>